<evidence type="ECO:0000313" key="13">
    <source>
        <dbReference type="EMBL" id="WMY75633.1"/>
    </source>
</evidence>
<reference evidence="13 14" key="1">
    <citation type="submission" date="2023-09" db="EMBL/GenBank/DDBJ databases">
        <title>Buttiauxella selenatireducens sp. nov., isolated from the rhizosphere of Cardamine hupingshanesis.</title>
        <authorList>
            <person name="Zhang S."/>
            <person name="Xu Z."/>
            <person name="Wang H."/>
            <person name="Guo Y."/>
        </authorList>
    </citation>
    <scope>NUCLEOTIDE SEQUENCE [LARGE SCALE GENOMIC DNA]</scope>
    <source>
        <strain evidence="13 14">R73</strain>
    </source>
</reference>
<evidence type="ECO:0000256" key="4">
    <source>
        <dbReference type="ARBA" id="ARBA00022679"/>
    </source>
</evidence>
<dbReference type="NCBIfam" id="NF002481">
    <property type="entry name" value="PRK01747.1-2"/>
    <property type="match status" value="1"/>
</dbReference>
<comment type="cofactor">
    <cofactor evidence="10">
        <name>FAD</name>
        <dbReference type="ChEBI" id="CHEBI:57692"/>
    </cofactor>
</comment>
<comment type="function">
    <text evidence="10">Catalyzes the last two steps in the biosynthesis of 5-methylaminomethyl-2-thiouridine (mnm(5)s(2)U) at the wobble position (U34) in tRNA. Catalyzes the FAD-dependent demodification of cmnm(5)s(2)U34 to nm(5)s(2)U34, followed by the transfer of a methyl group from S-adenosyl-L-methionine to nm(5)s(2)U34, to form mnm(5)s(2)U34.</text>
</comment>
<dbReference type="InterPro" id="IPR029063">
    <property type="entry name" value="SAM-dependent_MTases_sf"/>
</dbReference>
<dbReference type="InterPro" id="IPR036188">
    <property type="entry name" value="FAD/NAD-bd_sf"/>
</dbReference>
<evidence type="ECO:0000256" key="6">
    <source>
        <dbReference type="ARBA" id="ARBA00022694"/>
    </source>
</evidence>
<dbReference type="EC" id="2.1.1.61" evidence="10"/>
<keyword evidence="8 10" id="KW-0560">Oxidoreductase</keyword>
<proteinExistence type="inferred from homology"/>
<keyword evidence="5 10" id="KW-0949">S-adenosyl-L-methionine</keyword>
<evidence type="ECO:0000256" key="5">
    <source>
        <dbReference type="ARBA" id="ARBA00022691"/>
    </source>
</evidence>
<evidence type="ECO:0000259" key="12">
    <source>
        <dbReference type="Pfam" id="PF05430"/>
    </source>
</evidence>
<protein>
    <recommendedName>
        <fullName evidence="10">tRNA 5-methylaminomethyl-2-thiouridine biosynthesis bifunctional protein MnmC</fullName>
        <shortName evidence="10">tRNA mnm(5)s(2)U biosynthesis bifunctional protein</shortName>
    </recommendedName>
    <domain>
        <recommendedName>
            <fullName evidence="10">tRNA (mnm(5)s(2)U34)-methyltransferase</fullName>
            <ecNumber evidence="10">2.1.1.61</ecNumber>
        </recommendedName>
    </domain>
    <domain>
        <recommendedName>
            <fullName evidence="10">FAD-dependent cmnm(5)s(2)U34 oxidoreductase</fullName>
            <ecNumber evidence="10">1.5.-.-</ecNumber>
        </recommendedName>
    </domain>
</protein>
<dbReference type="NCBIfam" id="TIGR03197">
    <property type="entry name" value="MnmC_Cterm"/>
    <property type="match status" value="1"/>
</dbReference>
<feature type="region of interest" description="FAD-dependent cmnm(5)s(2)U34 oxidoreductase" evidence="10">
    <location>
        <begin position="270"/>
        <end position="666"/>
    </location>
</feature>
<keyword evidence="9 10" id="KW-0511">Multifunctional enzyme</keyword>
<evidence type="ECO:0000256" key="3">
    <source>
        <dbReference type="ARBA" id="ARBA00022630"/>
    </source>
</evidence>
<evidence type="ECO:0000256" key="9">
    <source>
        <dbReference type="ARBA" id="ARBA00023268"/>
    </source>
</evidence>
<dbReference type="HAMAP" id="MF_01102">
    <property type="entry name" value="MnmC"/>
    <property type="match status" value="1"/>
</dbReference>
<evidence type="ECO:0000256" key="8">
    <source>
        <dbReference type="ARBA" id="ARBA00023002"/>
    </source>
</evidence>
<dbReference type="GO" id="GO:0004808">
    <property type="term" value="F:tRNA (5-methylaminomethyl-2-thiouridylate)(34)-methyltransferase activity"/>
    <property type="evidence" value="ECO:0007669"/>
    <property type="project" value="UniProtKB-EC"/>
</dbReference>
<evidence type="ECO:0000256" key="1">
    <source>
        <dbReference type="ARBA" id="ARBA00022490"/>
    </source>
</evidence>
<keyword evidence="6 10" id="KW-0819">tRNA processing</keyword>
<keyword evidence="2 10" id="KW-0489">Methyltransferase</keyword>
<dbReference type="InterPro" id="IPR006076">
    <property type="entry name" value="FAD-dep_OxRdtase"/>
</dbReference>
<dbReference type="PANTHER" id="PTHR13847">
    <property type="entry name" value="SARCOSINE DEHYDROGENASE-RELATED"/>
    <property type="match status" value="1"/>
</dbReference>
<dbReference type="InterPro" id="IPR047785">
    <property type="entry name" value="tRNA_MNMC2"/>
</dbReference>
<keyword evidence="14" id="KW-1185">Reference proteome</keyword>
<dbReference type="NCBIfam" id="NF033855">
    <property type="entry name" value="tRNA_MNMC2"/>
    <property type="match status" value="1"/>
</dbReference>
<dbReference type="EMBL" id="CP133838">
    <property type="protein sequence ID" value="WMY75633.1"/>
    <property type="molecule type" value="Genomic_DNA"/>
</dbReference>
<dbReference type="Gene3D" id="3.50.50.60">
    <property type="entry name" value="FAD/NAD(P)-binding domain"/>
    <property type="match status" value="1"/>
</dbReference>
<feature type="domain" description="FAD dependent oxidoreductase" evidence="11">
    <location>
        <begin position="267"/>
        <end position="632"/>
    </location>
</feature>
<keyword evidence="4 10" id="KW-0808">Transferase</keyword>
<dbReference type="InterPro" id="IPR008471">
    <property type="entry name" value="MnmC-like_methylTransf"/>
</dbReference>
<evidence type="ECO:0000256" key="7">
    <source>
        <dbReference type="ARBA" id="ARBA00022827"/>
    </source>
</evidence>
<keyword evidence="1 10" id="KW-0963">Cytoplasm</keyword>
<keyword evidence="3 10" id="KW-0285">Flavoprotein</keyword>
<name>A0ABY9SDQ1_9ENTR</name>
<comment type="subcellular location">
    <subcellularLocation>
        <location evidence="10">Cytoplasm</location>
    </subcellularLocation>
</comment>
<dbReference type="Gene3D" id="3.30.9.10">
    <property type="entry name" value="D-Amino Acid Oxidase, subunit A, domain 2"/>
    <property type="match status" value="1"/>
</dbReference>
<dbReference type="NCBIfam" id="NF002482">
    <property type="entry name" value="PRK01747.1-3"/>
    <property type="match status" value="1"/>
</dbReference>
<comment type="similarity">
    <text evidence="10">In the N-terminal section; belongs to the methyltransferase superfamily. tRNA (mnm(5)s(2)U34)-methyltransferase family.</text>
</comment>
<comment type="catalytic activity">
    <reaction evidence="10">
        <text>5-aminomethyl-2-thiouridine(34) in tRNA + S-adenosyl-L-methionine = 5-methylaminomethyl-2-thiouridine(34) in tRNA + S-adenosyl-L-homocysteine + H(+)</text>
        <dbReference type="Rhea" id="RHEA:19569"/>
        <dbReference type="Rhea" id="RHEA-COMP:10195"/>
        <dbReference type="Rhea" id="RHEA-COMP:10197"/>
        <dbReference type="ChEBI" id="CHEBI:15378"/>
        <dbReference type="ChEBI" id="CHEBI:57856"/>
        <dbReference type="ChEBI" id="CHEBI:59789"/>
        <dbReference type="ChEBI" id="CHEBI:74454"/>
        <dbReference type="ChEBI" id="CHEBI:74455"/>
        <dbReference type="EC" id="2.1.1.61"/>
    </reaction>
</comment>
<gene>
    <name evidence="10 13" type="primary">mnmC</name>
    <name evidence="13" type="ORF">RHD99_06720</name>
</gene>
<dbReference type="NCBIfam" id="NF002480">
    <property type="entry name" value="PRK01747.1-1"/>
    <property type="match status" value="1"/>
</dbReference>
<evidence type="ECO:0000256" key="10">
    <source>
        <dbReference type="HAMAP-Rule" id="MF_01102"/>
    </source>
</evidence>
<feature type="domain" description="MnmC-like methyltransferase" evidence="12">
    <location>
        <begin position="118"/>
        <end position="243"/>
    </location>
</feature>
<organism evidence="13 14">
    <name type="scientific">Buttiauxella selenatireducens</name>
    <dbReference type="NCBI Taxonomy" id="3073902"/>
    <lineage>
        <taxon>Bacteria</taxon>
        <taxon>Pseudomonadati</taxon>
        <taxon>Pseudomonadota</taxon>
        <taxon>Gammaproteobacteria</taxon>
        <taxon>Enterobacterales</taxon>
        <taxon>Enterobacteriaceae</taxon>
        <taxon>Buttiauxella</taxon>
    </lineage>
</organism>
<dbReference type="SUPFAM" id="SSF51905">
    <property type="entry name" value="FAD/NAD(P)-binding domain"/>
    <property type="match status" value="1"/>
</dbReference>
<dbReference type="Pfam" id="PF05430">
    <property type="entry name" value="Methyltransf_30"/>
    <property type="match status" value="1"/>
</dbReference>
<dbReference type="PANTHER" id="PTHR13847:SF283">
    <property type="entry name" value="TRNA 5-METHYLAMINOMETHYL-2-THIOURIDINE BIOSYNTHESIS BIFUNCTIONAL PROTEIN MNMC"/>
    <property type="match status" value="1"/>
</dbReference>
<dbReference type="InterPro" id="IPR017610">
    <property type="entry name" value="tRNA_S-uridine_synth_MnmC_C"/>
</dbReference>
<accession>A0ABY9SDQ1</accession>
<dbReference type="InterPro" id="IPR023032">
    <property type="entry name" value="tRNA_MAMT_biosynth_bifunc_MnmC"/>
</dbReference>
<dbReference type="Pfam" id="PF01266">
    <property type="entry name" value="DAO"/>
    <property type="match status" value="1"/>
</dbReference>
<dbReference type="NCBIfam" id="NF002484">
    <property type="entry name" value="PRK01747.1-5"/>
    <property type="match status" value="1"/>
</dbReference>
<dbReference type="RefSeq" id="WP_309878068.1">
    <property type="nucleotide sequence ID" value="NZ_CP133838.1"/>
</dbReference>
<evidence type="ECO:0000313" key="14">
    <source>
        <dbReference type="Proteomes" id="UP001246690"/>
    </source>
</evidence>
<comment type="similarity">
    <text evidence="10">In the C-terminal section; belongs to the DAO family.</text>
</comment>
<feature type="region of interest" description="tRNA (mnm(5)s(2)U34)-methyltransferase" evidence="10">
    <location>
        <begin position="1"/>
        <end position="245"/>
    </location>
</feature>
<evidence type="ECO:0000256" key="2">
    <source>
        <dbReference type="ARBA" id="ARBA00022603"/>
    </source>
</evidence>
<sequence>MKHAPIQPANLGFNEEGTPVSREFDDVYFSNDNGLEETRYVFLGGNRLLERFSTHDRSLFIVGESGFGTGLNFLTLWEAFADFVLKEPDAPLQRLHFISFEKFPLTADDLRAAHAHWPELAPFAEQLQQQWPLPIAGCHRLLLDEGRITLDLWFGDINELIPQLDDTLNHQVDAWFLDGFAPSKNPDMWTPQLFNAMAKLARTGGTLATFTSAGFVRRGLIDAGFTMTKSKGFGRKREMLTGILENALETAARTPWYARPAAQSKEVAIIGGGVASALLSLALLRRGWQVTLYCEDEAPALGASGNRQGALYPLLNTHDASLATFFSAAFTFARRLYDSLPVEFDHDWCGVTQLGWDEKSQHKIEQMLSLELPDALAHAVDAQSVAQQCGVGIGYSGVTYPLGGWLCPAQLTAGVLSLAEKMGLKTHYQHRVENLTLTADTWQLSFTEHAPQQHAAVVLANGYKINKFSQTEKMPISAVGGQVSHIPTTPTLSALRQVLCYDGYLTPQNPKNQQHCIGASYHRGVEDMRYNDEDQQHNRQRLINCLPEGQWPQEVDVSAGEARCGVRCASRDHMPMIGSIPDYNATLEAYATLVESRENAITAPVYPNLFMLAALGSRGLCSAPLAAEILAAQMSDEPVPMDSETLAALNPNRFWVRKLLKGREVK</sequence>
<dbReference type="GO" id="GO:0016491">
    <property type="term" value="F:oxidoreductase activity"/>
    <property type="evidence" value="ECO:0007669"/>
    <property type="project" value="UniProtKB-KW"/>
</dbReference>
<dbReference type="Proteomes" id="UP001246690">
    <property type="component" value="Chromosome"/>
</dbReference>
<dbReference type="EC" id="1.5.-.-" evidence="10"/>
<evidence type="ECO:0000259" key="11">
    <source>
        <dbReference type="Pfam" id="PF01266"/>
    </source>
</evidence>
<dbReference type="Gene3D" id="3.40.50.150">
    <property type="entry name" value="Vaccinia Virus protein VP39"/>
    <property type="match status" value="1"/>
</dbReference>
<dbReference type="GO" id="GO:0032259">
    <property type="term" value="P:methylation"/>
    <property type="evidence" value="ECO:0007669"/>
    <property type="project" value="UniProtKB-KW"/>
</dbReference>
<keyword evidence="7 10" id="KW-0274">FAD</keyword>